<dbReference type="AlphaFoldDB" id="A0AAN9T8H2"/>
<feature type="compositionally biased region" description="Basic and acidic residues" evidence="1">
    <location>
        <begin position="60"/>
        <end position="72"/>
    </location>
</feature>
<accession>A0AAN9T8H2</accession>
<name>A0AAN9T8H2_9HEMI</name>
<protein>
    <submittedName>
        <fullName evidence="2">Uncharacterized protein</fullName>
    </submittedName>
</protein>
<feature type="compositionally biased region" description="Polar residues" evidence="1">
    <location>
        <begin position="47"/>
        <end position="57"/>
    </location>
</feature>
<gene>
    <name evidence="2" type="ORF">V9T40_011175</name>
</gene>
<proteinExistence type="predicted"/>
<sequence>MGNKDLCCWLAIFSSSGNCDLHFTISILLTVVISRPEFSFPKDTSAEQRSISHSSQRLPYRADDDPSPEGKHFHNTKKLKRKIRRLCLLTGGKGRRARSVTPEGKFFFPTIVQQTGVDVDVGGGYDDYDDDPHHGSGAVASAGAGAGLRCVDLLNAGFFNDLHPFPQVHPGGGEGDDDEAKNKFYYKNLNRHVIRPLYRSMRQFYRLLTRR</sequence>
<dbReference type="Proteomes" id="UP001367676">
    <property type="component" value="Unassembled WGS sequence"/>
</dbReference>
<evidence type="ECO:0000313" key="2">
    <source>
        <dbReference type="EMBL" id="KAK7573984.1"/>
    </source>
</evidence>
<evidence type="ECO:0000256" key="1">
    <source>
        <dbReference type="SAM" id="MobiDB-lite"/>
    </source>
</evidence>
<feature type="region of interest" description="Disordered" evidence="1">
    <location>
        <begin position="43"/>
        <end position="75"/>
    </location>
</feature>
<evidence type="ECO:0000313" key="3">
    <source>
        <dbReference type="Proteomes" id="UP001367676"/>
    </source>
</evidence>
<keyword evidence="3" id="KW-1185">Reference proteome</keyword>
<dbReference type="EMBL" id="JBBCAQ010000037">
    <property type="protein sequence ID" value="KAK7573984.1"/>
    <property type="molecule type" value="Genomic_DNA"/>
</dbReference>
<organism evidence="2 3">
    <name type="scientific">Parthenolecanium corni</name>
    <dbReference type="NCBI Taxonomy" id="536013"/>
    <lineage>
        <taxon>Eukaryota</taxon>
        <taxon>Metazoa</taxon>
        <taxon>Ecdysozoa</taxon>
        <taxon>Arthropoda</taxon>
        <taxon>Hexapoda</taxon>
        <taxon>Insecta</taxon>
        <taxon>Pterygota</taxon>
        <taxon>Neoptera</taxon>
        <taxon>Paraneoptera</taxon>
        <taxon>Hemiptera</taxon>
        <taxon>Sternorrhyncha</taxon>
        <taxon>Coccoidea</taxon>
        <taxon>Coccidae</taxon>
        <taxon>Parthenolecanium</taxon>
    </lineage>
</organism>
<reference evidence="2 3" key="1">
    <citation type="submission" date="2024-03" db="EMBL/GenBank/DDBJ databases">
        <title>Adaptation during the transition from Ophiocordyceps entomopathogen to insect associate is accompanied by gene loss and intensified selection.</title>
        <authorList>
            <person name="Ward C.M."/>
            <person name="Onetto C.A."/>
            <person name="Borneman A.R."/>
        </authorList>
    </citation>
    <scope>NUCLEOTIDE SEQUENCE [LARGE SCALE GENOMIC DNA]</scope>
    <source>
        <strain evidence="2">AWRI1</strain>
        <tissue evidence="2">Single Adult Female</tissue>
    </source>
</reference>
<comment type="caution">
    <text evidence="2">The sequence shown here is derived from an EMBL/GenBank/DDBJ whole genome shotgun (WGS) entry which is preliminary data.</text>
</comment>